<sequence>MIKEQSPLIEVPLLPDAADLITSRVAPKKISDISTDKVVNKNNIV</sequence>
<keyword evidence="2" id="KW-1185">Reference proteome</keyword>
<gene>
    <name evidence="1" type="ORF">GMARGA_LOCUS12066</name>
</gene>
<accession>A0ABN7UY31</accession>
<comment type="caution">
    <text evidence="1">The sequence shown here is derived from an EMBL/GenBank/DDBJ whole genome shotgun (WGS) entry which is preliminary data.</text>
</comment>
<evidence type="ECO:0000313" key="1">
    <source>
        <dbReference type="EMBL" id="CAG8700091.1"/>
    </source>
</evidence>
<dbReference type="EMBL" id="CAJVQB010007260">
    <property type="protein sequence ID" value="CAG8700091.1"/>
    <property type="molecule type" value="Genomic_DNA"/>
</dbReference>
<feature type="non-terminal residue" evidence="1">
    <location>
        <position position="45"/>
    </location>
</feature>
<organism evidence="1 2">
    <name type="scientific">Gigaspora margarita</name>
    <dbReference type="NCBI Taxonomy" id="4874"/>
    <lineage>
        <taxon>Eukaryota</taxon>
        <taxon>Fungi</taxon>
        <taxon>Fungi incertae sedis</taxon>
        <taxon>Mucoromycota</taxon>
        <taxon>Glomeromycotina</taxon>
        <taxon>Glomeromycetes</taxon>
        <taxon>Diversisporales</taxon>
        <taxon>Gigasporaceae</taxon>
        <taxon>Gigaspora</taxon>
    </lineage>
</organism>
<evidence type="ECO:0000313" key="2">
    <source>
        <dbReference type="Proteomes" id="UP000789901"/>
    </source>
</evidence>
<protein>
    <submittedName>
        <fullName evidence="1">43000_t:CDS:1</fullName>
    </submittedName>
</protein>
<reference evidence="1 2" key="1">
    <citation type="submission" date="2021-06" db="EMBL/GenBank/DDBJ databases">
        <authorList>
            <person name="Kallberg Y."/>
            <person name="Tangrot J."/>
            <person name="Rosling A."/>
        </authorList>
    </citation>
    <scope>NUCLEOTIDE SEQUENCE [LARGE SCALE GENOMIC DNA]</scope>
    <source>
        <strain evidence="1 2">120-4 pot B 10/14</strain>
    </source>
</reference>
<name>A0ABN7UY31_GIGMA</name>
<feature type="non-terminal residue" evidence="1">
    <location>
        <position position="1"/>
    </location>
</feature>
<proteinExistence type="predicted"/>
<dbReference type="Proteomes" id="UP000789901">
    <property type="component" value="Unassembled WGS sequence"/>
</dbReference>